<dbReference type="SMART" id="SM00672">
    <property type="entry name" value="CAP10"/>
    <property type="match status" value="1"/>
</dbReference>
<evidence type="ECO:0000256" key="3">
    <source>
        <dbReference type="SAM" id="MobiDB-lite"/>
    </source>
</evidence>
<evidence type="ECO:0000256" key="2">
    <source>
        <dbReference type="ARBA" id="ARBA00022679"/>
    </source>
</evidence>
<sequence>MSTSWFPESFKRPNIALSNGDSHPLLPSNGGIPPGEDEEDDQEIELEMRRFGDEPRPKWMGMRRSRPPWFVLVAILAVFSLLALLVFQSSPSKPRGPIPDFWDISNAKVDTLYARQSSSLEQAIARYSLRNNRPPPPMYEQWYEFARGHSCLIDEYDQISRDFEPFYQLAQDDPTFFKTMVSKATPQVQADGRGMKTGVFADHKFSWTDDQGTLYTDDWPRTFGRFADFMPNMSVILNGRDEPRVIFNYRLPNMRPKALNVSDVEPFRHTPHPTASYFKDDIGCLLPLRPTGFTGLTNDASAFMLYSSSTDFTTDLYPVMSMTKISPCFADILVPSEFYYTDSWWAPKYGYPNNITWEDKAPQLYWRGMTSGGHVFGQNYHAFPRFRLIDIGRKHLKLMNVKLSGFHDGLCGENCDAEMIKKEYDVAHVSSPREEVYKYKYLFDVDGNSFSGRYLGLLRSGSLVFKSTAFAEYFNDWLRPFEHYIPILPDLSDLVEKLEWAVAHDAEAHEIQQAGQVFAERVLTDAQNDCYFSAVLLEWARLQGMADELPPPKAPVNADEDEGGPPKALPVEVTPVVPEEEDNAND</sequence>
<comment type="similarity">
    <text evidence="1">Belongs to the glycosyltransferase 90 family.</text>
</comment>
<keyword evidence="4" id="KW-1133">Transmembrane helix</keyword>
<feature type="domain" description="Glycosyl transferase CAP10" evidence="5">
    <location>
        <begin position="303"/>
        <end position="546"/>
    </location>
</feature>
<dbReference type="Proteomes" id="UP001215598">
    <property type="component" value="Unassembled WGS sequence"/>
</dbReference>
<dbReference type="AlphaFoldDB" id="A0AAD7HSI8"/>
<comment type="caution">
    <text evidence="6">The sequence shown here is derived from an EMBL/GenBank/DDBJ whole genome shotgun (WGS) entry which is preliminary data.</text>
</comment>
<evidence type="ECO:0000256" key="4">
    <source>
        <dbReference type="SAM" id="Phobius"/>
    </source>
</evidence>
<name>A0AAD7HSI8_9AGAR</name>
<evidence type="ECO:0000313" key="6">
    <source>
        <dbReference type="EMBL" id="KAJ7726398.1"/>
    </source>
</evidence>
<reference evidence="6" key="1">
    <citation type="submission" date="2023-03" db="EMBL/GenBank/DDBJ databases">
        <title>Massive genome expansion in bonnet fungi (Mycena s.s.) driven by repeated elements and novel gene families across ecological guilds.</title>
        <authorList>
            <consortium name="Lawrence Berkeley National Laboratory"/>
            <person name="Harder C.B."/>
            <person name="Miyauchi S."/>
            <person name="Viragh M."/>
            <person name="Kuo A."/>
            <person name="Thoen E."/>
            <person name="Andreopoulos B."/>
            <person name="Lu D."/>
            <person name="Skrede I."/>
            <person name="Drula E."/>
            <person name="Henrissat B."/>
            <person name="Morin E."/>
            <person name="Kohler A."/>
            <person name="Barry K."/>
            <person name="LaButti K."/>
            <person name="Morin E."/>
            <person name="Salamov A."/>
            <person name="Lipzen A."/>
            <person name="Mereny Z."/>
            <person name="Hegedus B."/>
            <person name="Baldrian P."/>
            <person name="Stursova M."/>
            <person name="Weitz H."/>
            <person name="Taylor A."/>
            <person name="Grigoriev I.V."/>
            <person name="Nagy L.G."/>
            <person name="Martin F."/>
            <person name="Kauserud H."/>
        </authorList>
    </citation>
    <scope>NUCLEOTIDE SEQUENCE</scope>
    <source>
        <strain evidence="6">CBHHK182m</strain>
    </source>
</reference>
<dbReference type="InterPro" id="IPR051091">
    <property type="entry name" value="O-Glucosyltr/Glycosyltrsf_90"/>
</dbReference>
<keyword evidence="2 6" id="KW-0808">Transferase</keyword>
<feature type="region of interest" description="Disordered" evidence="3">
    <location>
        <begin position="548"/>
        <end position="586"/>
    </location>
</feature>
<protein>
    <submittedName>
        <fullName evidence="6">Glycosyl transferase family 90-domain-containing protein</fullName>
    </submittedName>
</protein>
<dbReference type="PANTHER" id="PTHR12203">
    <property type="entry name" value="KDEL LYS-ASP-GLU-LEU CONTAINING - RELATED"/>
    <property type="match status" value="1"/>
</dbReference>
<feature type="region of interest" description="Disordered" evidence="3">
    <location>
        <begin position="13"/>
        <end position="42"/>
    </location>
</feature>
<gene>
    <name evidence="6" type="ORF">B0H16DRAFT_1429560</name>
</gene>
<feature type="transmembrane region" description="Helical" evidence="4">
    <location>
        <begin position="69"/>
        <end position="87"/>
    </location>
</feature>
<evidence type="ECO:0000313" key="7">
    <source>
        <dbReference type="Proteomes" id="UP001215598"/>
    </source>
</evidence>
<dbReference type="InterPro" id="IPR006598">
    <property type="entry name" value="CAP10"/>
</dbReference>
<accession>A0AAD7HSI8</accession>
<evidence type="ECO:0000259" key="5">
    <source>
        <dbReference type="SMART" id="SM00672"/>
    </source>
</evidence>
<proteinExistence type="inferred from homology"/>
<keyword evidence="7" id="KW-1185">Reference proteome</keyword>
<dbReference type="Pfam" id="PF05686">
    <property type="entry name" value="Glyco_transf_90"/>
    <property type="match status" value="1"/>
</dbReference>
<keyword evidence="4" id="KW-0812">Transmembrane</keyword>
<dbReference type="EMBL" id="JARKIB010000187">
    <property type="protein sequence ID" value="KAJ7726398.1"/>
    <property type="molecule type" value="Genomic_DNA"/>
</dbReference>
<dbReference type="GO" id="GO:0016740">
    <property type="term" value="F:transferase activity"/>
    <property type="evidence" value="ECO:0007669"/>
    <property type="project" value="UniProtKB-KW"/>
</dbReference>
<organism evidence="6 7">
    <name type="scientific">Mycena metata</name>
    <dbReference type="NCBI Taxonomy" id="1033252"/>
    <lineage>
        <taxon>Eukaryota</taxon>
        <taxon>Fungi</taxon>
        <taxon>Dikarya</taxon>
        <taxon>Basidiomycota</taxon>
        <taxon>Agaricomycotina</taxon>
        <taxon>Agaricomycetes</taxon>
        <taxon>Agaricomycetidae</taxon>
        <taxon>Agaricales</taxon>
        <taxon>Marasmiineae</taxon>
        <taxon>Mycenaceae</taxon>
        <taxon>Mycena</taxon>
    </lineage>
</organism>
<evidence type="ECO:0000256" key="1">
    <source>
        <dbReference type="ARBA" id="ARBA00010118"/>
    </source>
</evidence>
<keyword evidence="4" id="KW-0472">Membrane</keyword>
<dbReference type="PANTHER" id="PTHR12203:SF35">
    <property type="entry name" value="PROTEIN O-GLUCOSYLTRANSFERASE 1"/>
    <property type="match status" value="1"/>
</dbReference>